<dbReference type="GO" id="GO:0006139">
    <property type="term" value="P:nucleobase-containing compound metabolic process"/>
    <property type="evidence" value="ECO:0007669"/>
    <property type="project" value="InterPro"/>
</dbReference>
<dbReference type="GO" id="GO:0005524">
    <property type="term" value="F:ATP binding"/>
    <property type="evidence" value="ECO:0007669"/>
    <property type="project" value="UniProtKB-KW"/>
</dbReference>
<dbReference type="EMBL" id="BKAG01000008">
    <property type="protein sequence ID" value="GEP42173.1"/>
    <property type="molecule type" value="Genomic_DNA"/>
</dbReference>
<dbReference type="Pfam" id="PF13307">
    <property type="entry name" value="Helicase_C_2"/>
    <property type="match status" value="1"/>
</dbReference>
<dbReference type="SMART" id="SM00487">
    <property type="entry name" value="DEXDc"/>
    <property type="match status" value="1"/>
</dbReference>
<name>A0A512M621_9BACT</name>
<comment type="catalytic activity">
    <reaction evidence="7">
        <text>ATP + H2O = ADP + phosphate + H(+)</text>
        <dbReference type="Rhea" id="RHEA:13065"/>
        <dbReference type="ChEBI" id="CHEBI:15377"/>
        <dbReference type="ChEBI" id="CHEBI:15378"/>
        <dbReference type="ChEBI" id="CHEBI:30616"/>
        <dbReference type="ChEBI" id="CHEBI:43474"/>
        <dbReference type="ChEBI" id="CHEBI:456216"/>
        <dbReference type="EC" id="5.6.2.3"/>
    </reaction>
</comment>
<accession>A0A512M621</accession>
<evidence type="ECO:0000256" key="1">
    <source>
        <dbReference type="ARBA" id="ARBA00001966"/>
    </source>
</evidence>
<keyword evidence="2" id="KW-0547">Nucleotide-binding</keyword>
<comment type="caution">
    <text evidence="9">The sequence shown here is derived from an EMBL/GenBank/DDBJ whole genome shotgun (WGS) entry which is preliminary data.</text>
</comment>
<evidence type="ECO:0000313" key="9">
    <source>
        <dbReference type="EMBL" id="GEP42173.1"/>
    </source>
</evidence>
<proteinExistence type="inferred from homology"/>
<evidence type="ECO:0000259" key="8">
    <source>
        <dbReference type="PROSITE" id="PS51193"/>
    </source>
</evidence>
<dbReference type="InterPro" id="IPR027417">
    <property type="entry name" value="P-loop_NTPase"/>
</dbReference>
<dbReference type="InterPro" id="IPR014001">
    <property type="entry name" value="Helicase_ATP-bd"/>
</dbReference>
<dbReference type="GO" id="GO:0016818">
    <property type="term" value="F:hydrolase activity, acting on acid anhydrides, in phosphorus-containing anhydrides"/>
    <property type="evidence" value="ECO:0007669"/>
    <property type="project" value="InterPro"/>
</dbReference>
<keyword evidence="4" id="KW-0067">ATP-binding</keyword>
<dbReference type="GO" id="GO:0003676">
    <property type="term" value="F:nucleic acid binding"/>
    <property type="evidence" value="ECO:0007669"/>
    <property type="project" value="InterPro"/>
</dbReference>
<evidence type="ECO:0000256" key="7">
    <source>
        <dbReference type="ARBA" id="ARBA00048954"/>
    </source>
</evidence>
<dbReference type="AlphaFoldDB" id="A0A512M621"/>
<organism evidence="9 10">
    <name type="scientific">Brevifollis gellanilyticus</name>
    <dbReference type="NCBI Taxonomy" id="748831"/>
    <lineage>
        <taxon>Bacteria</taxon>
        <taxon>Pseudomonadati</taxon>
        <taxon>Verrucomicrobiota</taxon>
        <taxon>Verrucomicrobiia</taxon>
        <taxon>Verrucomicrobiales</taxon>
        <taxon>Verrucomicrobiaceae</taxon>
    </lineage>
</organism>
<dbReference type="PANTHER" id="PTHR11472:SF34">
    <property type="entry name" value="REGULATOR OF TELOMERE ELONGATION HELICASE 1"/>
    <property type="match status" value="1"/>
</dbReference>
<evidence type="ECO:0000313" key="10">
    <source>
        <dbReference type="Proteomes" id="UP000321577"/>
    </source>
</evidence>
<keyword evidence="9" id="KW-0347">Helicase</keyword>
<dbReference type="Gene3D" id="3.40.50.300">
    <property type="entry name" value="P-loop containing nucleotide triphosphate hydrolases"/>
    <property type="match status" value="2"/>
</dbReference>
<dbReference type="InterPro" id="IPR006555">
    <property type="entry name" value="ATP-dep_Helicase_C"/>
</dbReference>
<evidence type="ECO:0000256" key="2">
    <source>
        <dbReference type="ARBA" id="ARBA00022741"/>
    </source>
</evidence>
<dbReference type="SUPFAM" id="SSF52540">
    <property type="entry name" value="P-loop containing nucleoside triphosphate hydrolases"/>
    <property type="match status" value="1"/>
</dbReference>
<comment type="cofactor">
    <cofactor evidence="1">
        <name>[4Fe-4S] cluster</name>
        <dbReference type="ChEBI" id="CHEBI:49883"/>
    </cofactor>
</comment>
<dbReference type="Proteomes" id="UP000321577">
    <property type="component" value="Unassembled WGS sequence"/>
</dbReference>
<keyword evidence="3" id="KW-0378">Hydrolase</keyword>
<evidence type="ECO:0000256" key="5">
    <source>
        <dbReference type="ARBA" id="ARBA00038058"/>
    </source>
</evidence>
<keyword evidence="10" id="KW-1185">Reference proteome</keyword>
<sequence>MSGIAPACAPAILNLSMISILEATPGATGPSLADRMHLAFSEDGKLAESPQFEFRPQQQQMAQLVGDALEKNRALICEAATGVGKSLAYLVPAATYAKEQGRKAIICTHTINLQEQLIHKDIPIVKKIVGDFHAELLKGRNNYLCPTRLKNAFSNTGDLFSTSEAAELQLIMEWQREHPHGTLSEMDFTPGARLWSMVRSEAHACTPRRCPPGSGCVYQDVRRRMAAADVLVLNHTLFFTLLASAEEVLADDANFIFPRDFVIIDEAHTIENIAAQAFGIHVSESSVRFELGRLYNPKTRKGFFQSVGDSDAIREVAQSIGAAEAFFREAEDRCKFTGPYGKEFRIRDADLVENTLALPLQRVANFALKAGDAAKSEGQKLELHDIAKRLTALRTGLGAFLDQSEDGHVYWAERSTGDTRNLSLHSAPIDVSPKLEEIFFAGGKACVFTSATLGVGDDEQLGYFRKRVGAQKARATSIESPFNFQKQMKLYLVKKMPEPKDATYAEAMKEKIEHFLKLSQGRAFVLFTSYSQLTTMADLLEDFCDDHDWRLLVQGRGMPRHQMLAEFKRDVHSILFGTDSFWTGVDVPGEALSNVIITRLPFAVPDHPVVASRLEHLEEQGLNSFSEYSVPEAILKLRQGVGRLIRTQKDKGMVAILDPRILTKPYGRAFMASLPDCPVEIVG</sequence>
<dbReference type="GO" id="GO:0043139">
    <property type="term" value="F:5'-3' DNA helicase activity"/>
    <property type="evidence" value="ECO:0007669"/>
    <property type="project" value="UniProtKB-EC"/>
</dbReference>
<reference evidence="9 10" key="1">
    <citation type="submission" date="2019-07" db="EMBL/GenBank/DDBJ databases">
        <title>Whole genome shotgun sequence of Brevifollis gellanilyticus NBRC 108608.</title>
        <authorList>
            <person name="Hosoyama A."/>
            <person name="Uohara A."/>
            <person name="Ohji S."/>
            <person name="Ichikawa N."/>
        </authorList>
    </citation>
    <scope>NUCLEOTIDE SEQUENCE [LARGE SCALE GENOMIC DNA]</scope>
    <source>
        <strain evidence="9 10">NBRC 108608</strain>
    </source>
</reference>
<evidence type="ECO:0000256" key="3">
    <source>
        <dbReference type="ARBA" id="ARBA00022801"/>
    </source>
</evidence>
<dbReference type="Pfam" id="PF00270">
    <property type="entry name" value="DEAD"/>
    <property type="match status" value="1"/>
</dbReference>
<dbReference type="InterPro" id="IPR014013">
    <property type="entry name" value="Helic_SF1/SF2_ATP-bd_DinG/Rad3"/>
</dbReference>
<dbReference type="InterPro" id="IPR045028">
    <property type="entry name" value="DinG/Rad3-like"/>
</dbReference>
<dbReference type="SMART" id="SM00491">
    <property type="entry name" value="HELICc2"/>
    <property type="match status" value="1"/>
</dbReference>
<dbReference type="PANTHER" id="PTHR11472">
    <property type="entry name" value="DNA REPAIR DEAD HELICASE RAD3/XP-D SUBFAMILY MEMBER"/>
    <property type="match status" value="1"/>
</dbReference>
<dbReference type="PROSITE" id="PS51193">
    <property type="entry name" value="HELICASE_ATP_BIND_2"/>
    <property type="match status" value="1"/>
</dbReference>
<gene>
    <name evidence="9" type="primary">yoaA</name>
    <name evidence="9" type="ORF">BGE01nite_14640</name>
</gene>
<evidence type="ECO:0000256" key="4">
    <source>
        <dbReference type="ARBA" id="ARBA00022840"/>
    </source>
</evidence>
<evidence type="ECO:0000256" key="6">
    <source>
        <dbReference type="ARBA" id="ARBA00044969"/>
    </source>
</evidence>
<comment type="similarity">
    <text evidence="5">Belongs to the helicase family. DinG subfamily.</text>
</comment>
<dbReference type="InterPro" id="IPR011545">
    <property type="entry name" value="DEAD/DEAH_box_helicase_dom"/>
</dbReference>
<protein>
    <recommendedName>
        <fullName evidence="6">DNA 5'-3' helicase</fullName>
        <ecNumber evidence="6">5.6.2.3</ecNumber>
    </recommendedName>
</protein>
<feature type="domain" description="Helicase ATP-binding" evidence="8">
    <location>
        <begin position="44"/>
        <end position="311"/>
    </location>
</feature>
<dbReference type="EC" id="5.6.2.3" evidence="6"/>